<dbReference type="GO" id="GO:0005345">
    <property type="term" value="F:purine nucleobase transmembrane transporter activity"/>
    <property type="evidence" value="ECO:0007669"/>
    <property type="project" value="UniProtKB-UniRule"/>
</dbReference>
<feature type="transmembrane region" description="Helical" evidence="7">
    <location>
        <begin position="296"/>
        <end position="317"/>
    </location>
</feature>
<evidence type="ECO:0000313" key="8">
    <source>
        <dbReference type="EMBL" id="KAK9166242.1"/>
    </source>
</evidence>
<keyword evidence="5 7" id="KW-1133">Transmembrane helix</keyword>
<sequence length="364" mass="40336">MEMESQVSSQIETRKENKKIKSVLKLSILVLNCLVLAIGNTGGPLLLRLYFIKGGKKIWLSSWLETGGWPVMFLPLTISYLYRRRTNPNTETKVCFITPTLFMASAALGLLTGVDDYFYSYGASRLPVSTSALIISTQLAFTAVFAFLLVRQKFTSYSINAVVLLTVGAVVLGLHASGDRPGNESNKQYFTGFFMTLAAAVLYGYILPMVELTYKKANQVVTYSLVMEMQMVMSLFATAFCTVGMLINKDFQTIPGEAKEFALGESNYYVLLSFSAIVWQFFFMGAIGVIFCASSLLSAVMIAVLLPLTEILAVLIFHEKFKAEKAVSLFLSLWGFFSYLCGEIKETNKKKKAAKSEAMTITES</sequence>
<evidence type="ECO:0000256" key="6">
    <source>
        <dbReference type="ARBA" id="ARBA00023136"/>
    </source>
</evidence>
<dbReference type="PANTHER" id="PTHR31376:SF105">
    <property type="entry name" value="PURINE PERMEASE-RELATED"/>
    <property type="match status" value="1"/>
</dbReference>
<evidence type="ECO:0000256" key="3">
    <source>
        <dbReference type="ARBA" id="ARBA00022448"/>
    </source>
</evidence>
<gene>
    <name evidence="8" type="ORF">Scep_001433</name>
</gene>
<evidence type="ECO:0000313" key="9">
    <source>
        <dbReference type="Proteomes" id="UP001419268"/>
    </source>
</evidence>
<dbReference type="AlphaFoldDB" id="A0AAP0L7W9"/>
<evidence type="ECO:0000256" key="4">
    <source>
        <dbReference type="ARBA" id="ARBA00022692"/>
    </source>
</evidence>
<dbReference type="Proteomes" id="UP001419268">
    <property type="component" value="Unassembled WGS sequence"/>
</dbReference>
<comment type="subcellular location">
    <subcellularLocation>
        <location evidence="1 7">Membrane</location>
        <topology evidence="1 7">Multi-pass membrane protein</topology>
    </subcellularLocation>
</comment>
<feature type="transmembrane region" description="Helical" evidence="7">
    <location>
        <begin position="58"/>
        <end position="82"/>
    </location>
</feature>
<keyword evidence="6 7" id="KW-0472">Membrane</keyword>
<proteinExistence type="inferred from homology"/>
<organism evidence="8 9">
    <name type="scientific">Stephania cephalantha</name>
    <dbReference type="NCBI Taxonomy" id="152367"/>
    <lineage>
        <taxon>Eukaryota</taxon>
        <taxon>Viridiplantae</taxon>
        <taxon>Streptophyta</taxon>
        <taxon>Embryophyta</taxon>
        <taxon>Tracheophyta</taxon>
        <taxon>Spermatophyta</taxon>
        <taxon>Magnoliopsida</taxon>
        <taxon>Ranunculales</taxon>
        <taxon>Menispermaceae</taxon>
        <taxon>Menispermoideae</taxon>
        <taxon>Cissampelideae</taxon>
        <taxon>Stephania</taxon>
    </lineage>
</organism>
<evidence type="ECO:0000256" key="5">
    <source>
        <dbReference type="ARBA" id="ARBA00022989"/>
    </source>
</evidence>
<feature type="transmembrane region" description="Helical" evidence="7">
    <location>
        <begin position="23"/>
        <end position="46"/>
    </location>
</feature>
<keyword evidence="4 7" id="KW-0812">Transmembrane</keyword>
<feature type="transmembrane region" description="Helical" evidence="7">
    <location>
        <begin position="157"/>
        <end position="177"/>
    </location>
</feature>
<evidence type="ECO:0000256" key="1">
    <source>
        <dbReference type="ARBA" id="ARBA00004141"/>
    </source>
</evidence>
<dbReference type="GO" id="GO:0015211">
    <property type="term" value="F:purine nucleoside transmembrane transporter activity"/>
    <property type="evidence" value="ECO:0007669"/>
    <property type="project" value="UniProtKB-UniRule"/>
</dbReference>
<evidence type="ECO:0000256" key="7">
    <source>
        <dbReference type="RuleBase" id="RU368015"/>
    </source>
</evidence>
<comment type="caution">
    <text evidence="8">The sequence shown here is derived from an EMBL/GenBank/DDBJ whole genome shotgun (WGS) entry which is preliminary data.</text>
</comment>
<reference evidence="8 9" key="1">
    <citation type="submission" date="2024-01" db="EMBL/GenBank/DDBJ databases">
        <title>Genome assemblies of Stephania.</title>
        <authorList>
            <person name="Yang L."/>
        </authorList>
    </citation>
    <scope>NUCLEOTIDE SEQUENCE [LARGE SCALE GENOMIC DNA]</scope>
    <source>
        <strain evidence="8">JXDWG</strain>
        <tissue evidence="8">Leaf</tissue>
    </source>
</reference>
<feature type="transmembrane region" description="Helical" evidence="7">
    <location>
        <begin position="323"/>
        <end position="342"/>
    </location>
</feature>
<evidence type="ECO:0000256" key="2">
    <source>
        <dbReference type="ARBA" id="ARBA00006213"/>
    </source>
</evidence>
<dbReference type="Pfam" id="PF16913">
    <property type="entry name" value="PUNUT"/>
    <property type="match status" value="1"/>
</dbReference>
<feature type="transmembrane region" description="Helical" evidence="7">
    <location>
        <begin position="126"/>
        <end position="150"/>
    </location>
</feature>
<comment type="similarity">
    <text evidence="2 7">Belongs to the purine permeases (TC 2.A.7.14) family.</text>
</comment>
<dbReference type="EMBL" id="JBBNAG010000001">
    <property type="protein sequence ID" value="KAK9166242.1"/>
    <property type="molecule type" value="Genomic_DNA"/>
</dbReference>
<feature type="transmembrane region" description="Helical" evidence="7">
    <location>
        <begin position="189"/>
        <end position="208"/>
    </location>
</feature>
<dbReference type="InterPro" id="IPR030182">
    <property type="entry name" value="PUP_plant"/>
</dbReference>
<keyword evidence="3 7" id="KW-0813">Transport</keyword>
<dbReference type="SUPFAM" id="SSF103481">
    <property type="entry name" value="Multidrug resistance efflux transporter EmrE"/>
    <property type="match status" value="1"/>
</dbReference>
<feature type="transmembrane region" description="Helical" evidence="7">
    <location>
        <begin position="267"/>
        <end position="289"/>
    </location>
</feature>
<dbReference type="InterPro" id="IPR037185">
    <property type="entry name" value="EmrE-like"/>
</dbReference>
<name>A0AAP0L7W9_9MAGN</name>
<dbReference type="PANTHER" id="PTHR31376">
    <property type="entry name" value="OS09G0467300 PROTEIN-RELATED"/>
    <property type="match status" value="1"/>
</dbReference>
<feature type="transmembrane region" description="Helical" evidence="7">
    <location>
        <begin position="94"/>
        <end position="114"/>
    </location>
</feature>
<accession>A0AAP0L7W9</accession>
<feature type="transmembrane region" description="Helical" evidence="7">
    <location>
        <begin position="220"/>
        <end position="247"/>
    </location>
</feature>
<dbReference type="GO" id="GO:0016020">
    <property type="term" value="C:membrane"/>
    <property type="evidence" value="ECO:0007669"/>
    <property type="project" value="UniProtKB-SubCell"/>
</dbReference>
<protein>
    <recommendedName>
        <fullName evidence="7">Probable purine permease</fullName>
    </recommendedName>
</protein>
<keyword evidence="9" id="KW-1185">Reference proteome</keyword>